<comment type="caution">
    <text evidence="1">The sequence shown here is derived from an EMBL/GenBank/DDBJ whole genome shotgun (WGS) entry which is preliminary data.</text>
</comment>
<gene>
    <name evidence="1" type="ORF">QVE165_LOCUS16054</name>
</gene>
<dbReference type="AlphaFoldDB" id="A0A814I8F0"/>
<protein>
    <submittedName>
        <fullName evidence="1">Uncharacterized protein</fullName>
    </submittedName>
</protein>
<proteinExistence type="predicted"/>
<accession>A0A814I8F0</accession>
<organism evidence="1 2">
    <name type="scientific">Adineta steineri</name>
    <dbReference type="NCBI Taxonomy" id="433720"/>
    <lineage>
        <taxon>Eukaryota</taxon>
        <taxon>Metazoa</taxon>
        <taxon>Spiralia</taxon>
        <taxon>Gnathifera</taxon>
        <taxon>Rotifera</taxon>
        <taxon>Eurotatoria</taxon>
        <taxon>Bdelloidea</taxon>
        <taxon>Adinetida</taxon>
        <taxon>Adinetidae</taxon>
        <taxon>Adineta</taxon>
    </lineage>
</organism>
<evidence type="ECO:0000313" key="2">
    <source>
        <dbReference type="Proteomes" id="UP000663832"/>
    </source>
</evidence>
<dbReference type="OrthoDB" id="9979452at2759"/>
<evidence type="ECO:0000313" key="1">
    <source>
        <dbReference type="EMBL" id="CAF1022005.1"/>
    </source>
</evidence>
<keyword evidence="2" id="KW-1185">Reference proteome</keyword>
<sequence length="435" mass="51306">MTQPCSVKDCQRISRALCHCCNQNLCRIHLNEHDDLLNSQLNPFADELNQLHEQLNHINVKTLLDNTSEKLEHWRISSHRLIDEYFNEKKQRFDDYVNIKIHRQLEEINQLRGRINQLVQKQDTTINDLKLISSSIQSLRREITQLDYKSFELNINPLTIDDKLIHIEENSFKVDFNLNTLTPPSHIIDRSPESPKPITSNNRVILMHHDNRLCLLDKNLIITKSIDWSFGWIWDMCWSSTLSRFFIITLNEIFILDENTMLTERVVTKEKYSLCSCTCSDTSLYITTNELGSSICEFRLLPTIELINRWQPSDLCQINEIIQDMVFHKGTVAFIIENQIKHTKRMELRLAQTFEELWSIQFDIVDPLHNAFRLCLFNFDEWIVIDWKTSQLFYITKNGQIKSTCVYDPVPYRCCQFGSDMLAISTKNSINFHKI</sequence>
<dbReference type="EMBL" id="CAJNOM010000089">
    <property type="protein sequence ID" value="CAF1022005.1"/>
    <property type="molecule type" value="Genomic_DNA"/>
</dbReference>
<dbReference type="SUPFAM" id="SSF69322">
    <property type="entry name" value="Tricorn protease domain 2"/>
    <property type="match status" value="1"/>
</dbReference>
<dbReference type="Proteomes" id="UP000663832">
    <property type="component" value="Unassembled WGS sequence"/>
</dbReference>
<reference evidence="1" key="1">
    <citation type="submission" date="2021-02" db="EMBL/GenBank/DDBJ databases">
        <authorList>
            <person name="Nowell W R."/>
        </authorList>
    </citation>
    <scope>NUCLEOTIDE SEQUENCE</scope>
</reference>
<name>A0A814I8F0_9BILA</name>